<comment type="similarity">
    <text evidence="3">Belongs to the homogentisate dioxygenase family.</text>
</comment>
<feature type="compositionally biased region" description="Basic residues" evidence="6">
    <location>
        <begin position="66"/>
        <end position="75"/>
    </location>
</feature>
<dbReference type="UniPathway" id="UPA00139">
    <property type="reaction ID" value="UER00339"/>
</dbReference>
<feature type="binding site" evidence="5">
    <location>
        <position position="372"/>
    </location>
    <ligand>
        <name>Fe cation</name>
        <dbReference type="ChEBI" id="CHEBI:24875"/>
    </ligand>
</feature>
<evidence type="ECO:0000256" key="6">
    <source>
        <dbReference type="SAM" id="MobiDB-lite"/>
    </source>
</evidence>
<feature type="non-terminal residue" evidence="8">
    <location>
        <position position="414"/>
    </location>
</feature>
<gene>
    <name evidence="8" type="ORF">Tci_569230</name>
</gene>
<comment type="pathway">
    <text evidence="2">Amino-acid degradation; L-phenylalanine degradation; acetoacetate and fumarate from L-phenylalanine: step 4/6.</text>
</comment>
<feature type="domain" description="Homogentisate 1,2-dioxygenase C-terminal" evidence="7">
    <location>
        <begin position="334"/>
        <end position="412"/>
    </location>
</feature>
<dbReference type="GO" id="GO:0004411">
    <property type="term" value="F:homogentisate 1,2-dioxygenase activity"/>
    <property type="evidence" value="ECO:0007669"/>
    <property type="project" value="UniProtKB-EC"/>
</dbReference>
<accession>A0A699IYM2</accession>
<dbReference type="InterPro" id="IPR011051">
    <property type="entry name" value="RmlC_Cupin_sf"/>
</dbReference>
<dbReference type="AlphaFoldDB" id="A0A699IYM2"/>
<dbReference type="GO" id="GO:0006559">
    <property type="term" value="P:L-phenylalanine catabolic process"/>
    <property type="evidence" value="ECO:0007669"/>
    <property type="project" value="UniProtKB-UniPathway"/>
</dbReference>
<comment type="caution">
    <text evidence="8">The sequence shown here is derived from an EMBL/GenBank/DDBJ whole genome shotgun (WGS) entry which is preliminary data.</text>
</comment>
<keyword evidence="5" id="KW-0408">Iron</keyword>
<feature type="binding site" evidence="5">
    <location>
        <position position="408"/>
    </location>
    <ligand>
        <name>homogentisate</name>
        <dbReference type="ChEBI" id="CHEBI:16169"/>
    </ligand>
</feature>
<proteinExistence type="inferred from homology"/>
<dbReference type="PANTHER" id="PTHR11056:SF0">
    <property type="entry name" value="HOMOGENTISATE 1,2-DIOXYGENASE"/>
    <property type="match status" value="1"/>
</dbReference>
<keyword evidence="5" id="KW-0479">Metal-binding</keyword>
<dbReference type="InterPro" id="IPR046451">
    <property type="entry name" value="HgmA_C"/>
</dbReference>
<dbReference type="EMBL" id="BKCJ010349678">
    <property type="protein sequence ID" value="GEZ97257.1"/>
    <property type="molecule type" value="Genomic_DNA"/>
</dbReference>
<dbReference type="EC" id="1.13.11.5" evidence="4"/>
<evidence type="ECO:0000256" key="5">
    <source>
        <dbReference type="PIRSR" id="PIRSR605708-2"/>
    </source>
</evidence>
<dbReference type="SUPFAM" id="SSF51182">
    <property type="entry name" value="RmlC-like cupins"/>
    <property type="match status" value="1"/>
</dbReference>
<dbReference type="Gene3D" id="2.60.120.10">
    <property type="entry name" value="Jelly Rolls"/>
    <property type="match status" value="1"/>
</dbReference>
<sequence>FSIEEPKLIMKNSFSPPIIEDWHSDDESEVEISPIVEVKIVKPSVEKFKSVKTARKTIKPEESPKQHKHHPRGNQRNRNNLMSQRLGSNFKMINKASYVCCCFEHLQYDCDQRVVKQVWNSTRRVNHKNFANKFTHPHPKRRFVSQAILTRSGKINTAGASVTTVVRPVMIVGSNAFKRGHSQVIRPFNKYSAYKKTIFNNDVNADKASGCWVWKPKQNIIDYKIKIDQAKEIGDLKKRVKRLKRKIRSRTLRMNLFKISTSRRRSLGEEDASKQERNLKQRDKRSHKDDVSQVVQSLEGAHSSPQPSSDNLFDEMLIRREISFDSPNEKGCGFVDNLTTSTDKPDVALLDFVIFPPRWLLAEDTSRPPYYHRNCMSEFIGLIHGGCEAKADGFLPGGASLYSCMTPHGYDTGL</sequence>
<dbReference type="GO" id="GO:0005737">
    <property type="term" value="C:cytoplasm"/>
    <property type="evidence" value="ECO:0007669"/>
    <property type="project" value="TreeGrafter"/>
</dbReference>
<organism evidence="8">
    <name type="scientific">Tanacetum cinerariifolium</name>
    <name type="common">Dalmatian daisy</name>
    <name type="synonym">Chrysanthemum cinerariifolium</name>
    <dbReference type="NCBI Taxonomy" id="118510"/>
    <lineage>
        <taxon>Eukaryota</taxon>
        <taxon>Viridiplantae</taxon>
        <taxon>Streptophyta</taxon>
        <taxon>Embryophyta</taxon>
        <taxon>Tracheophyta</taxon>
        <taxon>Spermatophyta</taxon>
        <taxon>Magnoliopsida</taxon>
        <taxon>eudicotyledons</taxon>
        <taxon>Gunneridae</taxon>
        <taxon>Pentapetalae</taxon>
        <taxon>asterids</taxon>
        <taxon>campanulids</taxon>
        <taxon>Asterales</taxon>
        <taxon>Asteraceae</taxon>
        <taxon>Asteroideae</taxon>
        <taxon>Anthemideae</taxon>
        <taxon>Anthemidinae</taxon>
        <taxon>Tanacetum</taxon>
    </lineage>
</organism>
<dbReference type="PANTHER" id="PTHR11056">
    <property type="entry name" value="HOMOGENTISATE 1,2-DIOXYGENASE"/>
    <property type="match status" value="1"/>
</dbReference>
<evidence type="ECO:0000313" key="8">
    <source>
        <dbReference type="EMBL" id="GEZ97257.1"/>
    </source>
</evidence>
<keyword evidence="8" id="KW-0223">Dioxygenase</keyword>
<feature type="region of interest" description="Disordered" evidence="6">
    <location>
        <begin position="267"/>
        <end position="311"/>
    </location>
</feature>
<dbReference type="Pfam" id="PF04209">
    <property type="entry name" value="HgmA_C"/>
    <property type="match status" value="1"/>
</dbReference>
<reference evidence="8" key="1">
    <citation type="journal article" date="2019" name="Sci. Rep.">
        <title>Draft genome of Tanacetum cinerariifolium, the natural source of mosquito coil.</title>
        <authorList>
            <person name="Yamashiro T."/>
            <person name="Shiraishi A."/>
            <person name="Satake H."/>
            <person name="Nakayama K."/>
        </authorList>
    </citation>
    <scope>NUCLEOTIDE SEQUENCE</scope>
</reference>
<name>A0A699IYM2_TANCI</name>
<dbReference type="InterPro" id="IPR014710">
    <property type="entry name" value="RmlC-like_jellyroll"/>
</dbReference>
<feature type="binding site" evidence="5">
    <location>
        <position position="378"/>
    </location>
    <ligand>
        <name>Fe cation</name>
        <dbReference type="ChEBI" id="CHEBI:24875"/>
    </ligand>
</feature>
<feature type="non-terminal residue" evidence="8">
    <location>
        <position position="1"/>
    </location>
</feature>
<evidence type="ECO:0000256" key="2">
    <source>
        <dbReference type="ARBA" id="ARBA00004704"/>
    </source>
</evidence>
<feature type="binding site" evidence="5">
    <location>
        <position position="408"/>
    </location>
    <ligand>
        <name>Fe cation</name>
        <dbReference type="ChEBI" id="CHEBI:24875"/>
    </ligand>
</feature>
<dbReference type="InterPro" id="IPR005708">
    <property type="entry name" value="Homogentis_dOase"/>
</dbReference>
<feature type="compositionally biased region" description="Basic and acidic residues" evidence="6">
    <location>
        <begin position="267"/>
        <end position="291"/>
    </location>
</feature>
<keyword evidence="8" id="KW-0560">Oxidoreductase</keyword>
<evidence type="ECO:0000259" key="7">
    <source>
        <dbReference type="Pfam" id="PF04209"/>
    </source>
</evidence>
<comment type="cofactor">
    <cofactor evidence="1 5">
        <name>Fe cation</name>
        <dbReference type="ChEBI" id="CHEBI:24875"/>
    </cofactor>
</comment>
<evidence type="ECO:0000256" key="1">
    <source>
        <dbReference type="ARBA" id="ARBA00001962"/>
    </source>
</evidence>
<feature type="region of interest" description="Disordered" evidence="6">
    <location>
        <begin position="51"/>
        <end position="80"/>
    </location>
</feature>
<dbReference type="GO" id="GO:0046872">
    <property type="term" value="F:metal ion binding"/>
    <property type="evidence" value="ECO:0007669"/>
    <property type="project" value="UniProtKB-KW"/>
</dbReference>
<dbReference type="GO" id="GO:0006570">
    <property type="term" value="P:tyrosine metabolic process"/>
    <property type="evidence" value="ECO:0007669"/>
    <property type="project" value="InterPro"/>
</dbReference>
<evidence type="ECO:0000256" key="4">
    <source>
        <dbReference type="ARBA" id="ARBA00013127"/>
    </source>
</evidence>
<evidence type="ECO:0000256" key="3">
    <source>
        <dbReference type="ARBA" id="ARBA00007757"/>
    </source>
</evidence>
<protein>
    <recommendedName>
        <fullName evidence="4">homogentisate 1,2-dioxygenase</fullName>
        <ecNumber evidence="4">1.13.11.5</ecNumber>
    </recommendedName>
</protein>